<evidence type="ECO:0000313" key="9">
    <source>
        <dbReference type="EMBL" id="TDY64859.1"/>
    </source>
</evidence>
<feature type="transmembrane region" description="Helical" evidence="8">
    <location>
        <begin position="195"/>
        <end position="211"/>
    </location>
</feature>
<evidence type="ECO:0000313" key="10">
    <source>
        <dbReference type="Proteomes" id="UP000295066"/>
    </source>
</evidence>
<keyword evidence="6 8" id="KW-1133">Transmembrane helix</keyword>
<evidence type="ECO:0000256" key="8">
    <source>
        <dbReference type="SAM" id="Phobius"/>
    </source>
</evidence>
<sequence>MAPGTPGRRLFFAGLLLLLAGAALWRLLAGDMPLSPMAVADILFSPSPAASPQEILVVRSVRLPRLLASLGAGASLAVSGAVLQGVLGNPLAEPYTLGIAAGAAFGASLAISLGGIWVSGAAFAGALAALGLALLLSRLSGRGSQLSMVLSGIVVSSVLSAGVTLFKALADERVSAIVLWLMGSFSGASMKEARAVCAGAALLFGAALWWGRDLDAISLGESRAVFLGVEEGKIKTVLLVLASLATALTAASFGIIGFVGLVGPHLVRQVLGPSHRPLLAASFLGGAVLLAGADGLARSLGELPVGVITALAGGPVFCWILVRERGKGA</sequence>
<evidence type="ECO:0000256" key="5">
    <source>
        <dbReference type="ARBA" id="ARBA00022692"/>
    </source>
</evidence>
<evidence type="ECO:0000256" key="7">
    <source>
        <dbReference type="ARBA" id="ARBA00023136"/>
    </source>
</evidence>
<dbReference type="GO" id="GO:0022857">
    <property type="term" value="F:transmembrane transporter activity"/>
    <property type="evidence" value="ECO:0007669"/>
    <property type="project" value="InterPro"/>
</dbReference>
<gene>
    <name evidence="9" type="ORF">C8D99_1014</name>
</gene>
<feature type="transmembrane region" description="Helical" evidence="8">
    <location>
        <begin position="117"/>
        <end position="136"/>
    </location>
</feature>
<accession>A0A4R8MG03</accession>
<dbReference type="Pfam" id="PF01032">
    <property type="entry name" value="FecCD"/>
    <property type="match status" value="1"/>
</dbReference>
<dbReference type="PANTHER" id="PTHR30472:SF25">
    <property type="entry name" value="ABC TRANSPORTER PERMEASE PROTEIN MJ0876-RELATED"/>
    <property type="match status" value="1"/>
</dbReference>
<dbReference type="InterPro" id="IPR000522">
    <property type="entry name" value="ABC_transptr_permease_BtuC"/>
</dbReference>
<comment type="subcellular location">
    <subcellularLocation>
        <location evidence="1">Cell membrane</location>
        <topology evidence="1">Multi-pass membrane protein</topology>
    </subcellularLocation>
</comment>
<dbReference type="GO" id="GO:0005886">
    <property type="term" value="C:plasma membrane"/>
    <property type="evidence" value="ECO:0007669"/>
    <property type="project" value="UniProtKB-SubCell"/>
</dbReference>
<keyword evidence="7 8" id="KW-0472">Membrane</keyword>
<feature type="transmembrane region" description="Helical" evidence="8">
    <location>
        <begin position="303"/>
        <end position="322"/>
    </location>
</feature>
<dbReference type="SUPFAM" id="SSF81345">
    <property type="entry name" value="ABC transporter involved in vitamin B12 uptake, BtuC"/>
    <property type="match status" value="1"/>
</dbReference>
<dbReference type="InterPro" id="IPR037294">
    <property type="entry name" value="ABC_BtuC-like"/>
</dbReference>
<feature type="transmembrane region" description="Helical" evidence="8">
    <location>
        <begin position="148"/>
        <end position="168"/>
    </location>
</feature>
<dbReference type="PANTHER" id="PTHR30472">
    <property type="entry name" value="FERRIC ENTEROBACTIN TRANSPORT SYSTEM PERMEASE PROTEIN"/>
    <property type="match status" value="1"/>
</dbReference>
<dbReference type="Proteomes" id="UP000295066">
    <property type="component" value="Unassembled WGS sequence"/>
</dbReference>
<dbReference type="EMBL" id="SORI01000001">
    <property type="protein sequence ID" value="TDY64859.1"/>
    <property type="molecule type" value="Genomic_DNA"/>
</dbReference>
<keyword evidence="4" id="KW-1003">Cell membrane</keyword>
<reference evidence="9 10" key="1">
    <citation type="submission" date="2019-03" db="EMBL/GenBank/DDBJ databases">
        <title>Genomic Encyclopedia of Type Strains, Phase IV (KMG-IV): sequencing the most valuable type-strain genomes for metagenomic binning, comparative biology and taxonomic classification.</title>
        <authorList>
            <person name="Goeker M."/>
        </authorList>
    </citation>
    <scope>NUCLEOTIDE SEQUENCE [LARGE SCALE GENOMIC DNA]</scope>
    <source>
        <strain evidence="9 10">DSM 25964</strain>
    </source>
</reference>
<name>A0A4R8MG03_9BACT</name>
<evidence type="ECO:0000256" key="4">
    <source>
        <dbReference type="ARBA" id="ARBA00022475"/>
    </source>
</evidence>
<evidence type="ECO:0000256" key="2">
    <source>
        <dbReference type="ARBA" id="ARBA00007935"/>
    </source>
</evidence>
<comment type="caution">
    <text evidence="9">The sequence shown here is derived from an EMBL/GenBank/DDBJ whole genome shotgun (WGS) entry which is preliminary data.</text>
</comment>
<dbReference type="AlphaFoldDB" id="A0A4R8MG03"/>
<proteinExistence type="inferred from homology"/>
<evidence type="ECO:0000256" key="3">
    <source>
        <dbReference type="ARBA" id="ARBA00022448"/>
    </source>
</evidence>
<comment type="similarity">
    <text evidence="2">Belongs to the binding-protein-dependent transport system permease family. FecCD subfamily.</text>
</comment>
<keyword evidence="3" id="KW-0813">Transport</keyword>
<dbReference type="CDD" id="cd06550">
    <property type="entry name" value="TM_ABC_iron-siderophores_like"/>
    <property type="match status" value="1"/>
</dbReference>
<feature type="transmembrane region" description="Helical" evidence="8">
    <location>
        <begin position="64"/>
        <end position="83"/>
    </location>
</feature>
<feature type="transmembrane region" description="Helical" evidence="8">
    <location>
        <begin position="237"/>
        <end position="266"/>
    </location>
</feature>
<evidence type="ECO:0000256" key="6">
    <source>
        <dbReference type="ARBA" id="ARBA00022989"/>
    </source>
</evidence>
<organism evidence="9 10">
    <name type="scientific">Aminivibrio pyruvatiphilus</name>
    <dbReference type="NCBI Taxonomy" id="1005740"/>
    <lineage>
        <taxon>Bacteria</taxon>
        <taxon>Thermotogati</taxon>
        <taxon>Synergistota</taxon>
        <taxon>Synergistia</taxon>
        <taxon>Synergistales</taxon>
        <taxon>Aminobacteriaceae</taxon>
        <taxon>Aminivibrio</taxon>
    </lineage>
</organism>
<keyword evidence="5 8" id="KW-0812">Transmembrane</keyword>
<dbReference type="Gene3D" id="1.10.3470.10">
    <property type="entry name" value="ABC transporter involved in vitamin B12 uptake, BtuC"/>
    <property type="match status" value="1"/>
</dbReference>
<evidence type="ECO:0000256" key="1">
    <source>
        <dbReference type="ARBA" id="ARBA00004651"/>
    </source>
</evidence>
<protein>
    <submittedName>
        <fullName evidence="9">Iron complex transport system permease protein</fullName>
    </submittedName>
</protein>
<dbReference type="RefSeq" id="WP_243833779.1">
    <property type="nucleotide sequence ID" value="NZ_SORI01000001.1"/>
</dbReference>
<keyword evidence="10" id="KW-1185">Reference proteome</keyword>